<dbReference type="Pfam" id="PF06276">
    <property type="entry name" value="FhuF"/>
    <property type="match status" value="1"/>
</dbReference>
<name>A0A1H8DDZ5_9BACL</name>
<dbReference type="GO" id="GO:0019290">
    <property type="term" value="P:siderophore biosynthetic process"/>
    <property type="evidence" value="ECO:0007669"/>
    <property type="project" value="InterPro"/>
</dbReference>
<comment type="similarity">
    <text evidence="2">Belongs to the IucA/IucC family.</text>
</comment>
<evidence type="ECO:0000259" key="4">
    <source>
        <dbReference type="Pfam" id="PF06276"/>
    </source>
</evidence>
<accession>A0A1H8DDZ5</accession>
<evidence type="ECO:0000256" key="2">
    <source>
        <dbReference type="ARBA" id="ARBA00007832"/>
    </source>
</evidence>
<evidence type="ECO:0000259" key="3">
    <source>
        <dbReference type="Pfam" id="PF04183"/>
    </source>
</evidence>
<dbReference type="OrthoDB" id="495728at2"/>
<dbReference type="RefSeq" id="WP_089966727.1">
    <property type="nucleotide sequence ID" value="NZ_FOCQ01000005.1"/>
</dbReference>
<reference evidence="5 6" key="1">
    <citation type="submission" date="2016-10" db="EMBL/GenBank/DDBJ databases">
        <authorList>
            <person name="de Groot N.N."/>
        </authorList>
    </citation>
    <scope>NUCLEOTIDE SEQUENCE [LARGE SCALE GENOMIC DNA]</scope>
    <source>
        <strain evidence="5 6">DSM 46701</strain>
    </source>
</reference>
<protein>
    <submittedName>
        <fullName evidence="5">Siderophore synthetase component</fullName>
    </submittedName>
</protein>
<evidence type="ECO:0000256" key="1">
    <source>
        <dbReference type="ARBA" id="ARBA00004924"/>
    </source>
</evidence>
<dbReference type="InterPro" id="IPR037455">
    <property type="entry name" value="LucA/IucC-like"/>
</dbReference>
<dbReference type="Gene3D" id="1.10.510.40">
    <property type="match status" value="1"/>
</dbReference>
<comment type="pathway">
    <text evidence="1">Siderophore biosynthesis.</text>
</comment>
<dbReference type="PANTHER" id="PTHR34384">
    <property type="entry name" value="L-2,3-DIAMINOPROPANOATE--CITRATE LIGASE"/>
    <property type="match status" value="1"/>
</dbReference>
<evidence type="ECO:0000313" key="5">
    <source>
        <dbReference type="EMBL" id="SEN05335.1"/>
    </source>
</evidence>
<dbReference type="AlphaFoldDB" id="A0A1H8DDZ5"/>
<keyword evidence="6" id="KW-1185">Reference proteome</keyword>
<dbReference type="PANTHER" id="PTHR34384:SF6">
    <property type="entry name" value="STAPHYLOFERRIN B SYNTHASE"/>
    <property type="match status" value="1"/>
</dbReference>
<gene>
    <name evidence="5" type="ORF">SAMN05444955_105125</name>
</gene>
<organism evidence="5 6">
    <name type="scientific">Lihuaxuella thermophila</name>
    <dbReference type="NCBI Taxonomy" id="1173111"/>
    <lineage>
        <taxon>Bacteria</taxon>
        <taxon>Bacillati</taxon>
        <taxon>Bacillota</taxon>
        <taxon>Bacilli</taxon>
        <taxon>Bacillales</taxon>
        <taxon>Thermoactinomycetaceae</taxon>
        <taxon>Lihuaxuella</taxon>
    </lineage>
</organism>
<dbReference type="STRING" id="1173111.SAMN05444955_105125"/>
<dbReference type="GO" id="GO:0016881">
    <property type="term" value="F:acid-amino acid ligase activity"/>
    <property type="evidence" value="ECO:0007669"/>
    <property type="project" value="UniProtKB-ARBA"/>
</dbReference>
<sequence>MNISAETRMDRGARLQEARKTAEEKVLTDLMNALLYENFLDLRDRGVIVQDEETAKESTGLPLAEHECLFSYRLNSSRSLSFRVYRDARFGSYRVSRLPVLMIEQRGNRKSVRPIQAVEVMRLLAEERLDAFPNLNGFCEELKLSVEQTALSLQVPIQVKAKGATVDLTEAERFAALRDRPFHPTSRVKNGWDASEYQRYSSEFGCSFGLDWAAVWKEYVRQGAGMDDLPQRLLSEDEHALLLRSLEEKGLSLDDYTWMPVHPWQMKNVISTVFRKELAEQIIVPVVADLGTFTPSSSVRSLIPVHNPTVHVKVSIGIYSLGALRIMPPRYLENGVKGQKIIEYIKSREPELTDRLIVACEEKWSAFTDPKEDPFADKPGHLACLLRQYPAEIQEADAVLPMSALSVYPMQGKSPLIELLLQQGDEEGRQLFREICKQFIETAVLFAKYGVLPELHGQNVVLLFQHGKLRQLLLRDHDTVRIYPTWMKRSGVPEVPYTVKPNTRNTLILESAEEFLAYLQTLAIQVNLASILEAFVKGNYLTEDEGWRMIRESIEGAIRNYVPADLQAGMTKILLEAEEWPVKQIIRPLLCRVGSGGGSMPSGQGKIVNPLRWE</sequence>
<feature type="domain" description="Aerobactin siderophore biosynthesis IucA/IucC-like C-terminal" evidence="4">
    <location>
        <begin position="444"/>
        <end position="584"/>
    </location>
</feature>
<feature type="domain" description="Aerobactin siderophore biosynthesis IucA/IucC N-terminal" evidence="3">
    <location>
        <begin position="169"/>
        <end position="405"/>
    </location>
</feature>
<dbReference type="InterPro" id="IPR007310">
    <property type="entry name" value="Aerobactin_biosyn_IucA/IucC_N"/>
</dbReference>
<evidence type="ECO:0000313" key="6">
    <source>
        <dbReference type="Proteomes" id="UP000199695"/>
    </source>
</evidence>
<dbReference type="InterPro" id="IPR022770">
    <property type="entry name" value="IucA/IucC-like_C"/>
</dbReference>
<dbReference type="EMBL" id="FOCQ01000005">
    <property type="protein sequence ID" value="SEN05335.1"/>
    <property type="molecule type" value="Genomic_DNA"/>
</dbReference>
<dbReference type="Pfam" id="PF04183">
    <property type="entry name" value="IucA_IucC"/>
    <property type="match status" value="1"/>
</dbReference>
<dbReference type="Proteomes" id="UP000199695">
    <property type="component" value="Unassembled WGS sequence"/>
</dbReference>
<proteinExistence type="inferred from homology"/>